<dbReference type="VEuPathDB" id="AmoebaDB:ACA1_030790"/>
<name>L8HIF2_ACACF</name>
<reference evidence="1 2" key="1">
    <citation type="journal article" date="2013" name="Genome Biol.">
        <title>Genome of Acanthamoeba castellanii highlights extensive lateral gene transfer and early evolution of tyrosine kinase signaling.</title>
        <authorList>
            <person name="Clarke M."/>
            <person name="Lohan A.J."/>
            <person name="Liu B."/>
            <person name="Lagkouvardos I."/>
            <person name="Roy S."/>
            <person name="Zafar N."/>
            <person name="Bertelli C."/>
            <person name="Schilde C."/>
            <person name="Kianianmomeni A."/>
            <person name="Burglin T.R."/>
            <person name="Frech C."/>
            <person name="Turcotte B."/>
            <person name="Kopec K.O."/>
            <person name="Synnott J.M."/>
            <person name="Choo C."/>
            <person name="Paponov I."/>
            <person name="Finkler A."/>
            <person name="Soon Heng Tan C."/>
            <person name="Hutchins A.P."/>
            <person name="Weinmeier T."/>
            <person name="Rattei T."/>
            <person name="Chu J.S."/>
            <person name="Gimenez G."/>
            <person name="Irimia M."/>
            <person name="Rigden D.J."/>
            <person name="Fitzpatrick D.A."/>
            <person name="Lorenzo-Morales J."/>
            <person name="Bateman A."/>
            <person name="Chiu C.H."/>
            <person name="Tang P."/>
            <person name="Hegemann P."/>
            <person name="Fromm H."/>
            <person name="Raoult D."/>
            <person name="Greub G."/>
            <person name="Miranda-Saavedra D."/>
            <person name="Chen N."/>
            <person name="Nash P."/>
            <person name="Ginger M.L."/>
            <person name="Horn M."/>
            <person name="Schaap P."/>
            <person name="Caler L."/>
            <person name="Loftus B."/>
        </authorList>
    </citation>
    <scope>NUCLEOTIDE SEQUENCE [LARGE SCALE GENOMIC DNA]</scope>
    <source>
        <strain evidence="1 2">Neff</strain>
    </source>
</reference>
<keyword evidence="2" id="KW-1185">Reference proteome</keyword>
<dbReference type="EMBL" id="KB007807">
    <property type="protein sequence ID" value="ELR24985.1"/>
    <property type="molecule type" value="Genomic_DNA"/>
</dbReference>
<sequence length="147" mass="16905">MAALLGLESGKNEERKELARGSDLVVVRLGGRALEPLDSIWKRNSRYGVRRVFYTVGQPSNREMDELVAMGEDGKEIITPPGEIDFDPLRKAEEEGMKEGWWMEKVGDLKYKMERLLKLELSRYKHRQCDHDPIPFIKAEKKECAIG</sequence>
<evidence type="ECO:0000313" key="2">
    <source>
        <dbReference type="Proteomes" id="UP000011083"/>
    </source>
</evidence>
<dbReference type="RefSeq" id="XP_004357004.1">
    <property type="nucleotide sequence ID" value="XM_004356949.1"/>
</dbReference>
<dbReference type="Proteomes" id="UP000011083">
    <property type="component" value="Unassembled WGS sequence"/>
</dbReference>
<dbReference type="GeneID" id="14926023"/>
<organism evidence="1 2">
    <name type="scientific">Acanthamoeba castellanii (strain ATCC 30010 / Neff)</name>
    <dbReference type="NCBI Taxonomy" id="1257118"/>
    <lineage>
        <taxon>Eukaryota</taxon>
        <taxon>Amoebozoa</taxon>
        <taxon>Discosea</taxon>
        <taxon>Longamoebia</taxon>
        <taxon>Centramoebida</taxon>
        <taxon>Acanthamoebidae</taxon>
        <taxon>Acanthamoeba</taxon>
    </lineage>
</organism>
<dbReference type="KEGG" id="acan:ACA1_030790"/>
<proteinExistence type="predicted"/>
<evidence type="ECO:0000313" key="1">
    <source>
        <dbReference type="EMBL" id="ELR24985.1"/>
    </source>
</evidence>
<accession>L8HIF2</accession>
<dbReference type="AlphaFoldDB" id="L8HIF2"/>
<gene>
    <name evidence="1" type="ORF">ACA1_030790</name>
</gene>
<protein>
    <submittedName>
        <fullName evidence="1">Uncharacterized protein</fullName>
    </submittedName>
</protein>